<evidence type="ECO:0000259" key="11">
    <source>
        <dbReference type="Pfam" id="PF10099"/>
    </source>
</evidence>
<name>A0AAU7JI94_9HYPH</name>
<dbReference type="PANTHER" id="PTHR37461:SF1">
    <property type="entry name" value="ANTI-SIGMA-K FACTOR RSKA"/>
    <property type="match status" value="1"/>
</dbReference>
<feature type="transmembrane region" description="Helical" evidence="10">
    <location>
        <begin position="140"/>
        <end position="158"/>
    </location>
</feature>
<accession>A0AAU7JI94</accession>
<gene>
    <name evidence="12" type="ORF">ABEG18_05010</name>
</gene>
<evidence type="ECO:0000313" key="12">
    <source>
        <dbReference type="EMBL" id="XBO40142.1"/>
    </source>
</evidence>
<organism evidence="12">
    <name type="scientific">Alsobacter sp. KACC 23698</name>
    <dbReference type="NCBI Taxonomy" id="3149229"/>
    <lineage>
        <taxon>Bacteria</taxon>
        <taxon>Pseudomonadati</taxon>
        <taxon>Pseudomonadota</taxon>
        <taxon>Alphaproteobacteria</taxon>
        <taxon>Hyphomicrobiales</taxon>
        <taxon>Alsobacteraceae</taxon>
        <taxon>Alsobacter</taxon>
    </lineage>
</organism>
<dbReference type="InterPro" id="IPR041916">
    <property type="entry name" value="Anti_sigma_zinc_sf"/>
</dbReference>
<keyword evidence="5 10" id="KW-1133">Transmembrane helix</keyword>
<evidence type="ECO:0000256" key="9">
    <source>
        <dbReference type="SAM" id="MobiDB-lite"/>
    </source>
</evidence>
<protein>
    <recommendedName>
        <fullName evidence="8">Regulator of SigK</fullName>
    </recommendedName>
    <alternativeName>
        <fullName evidence="7">Sigma-K anti-sigma factor RskA</fullName>
    </alternativeName>
</protein>
<dbReference type="GO" id="GO:0016989">
    <property type="term" value="F:sigma factor antagonist activity"/>
    <property type="evidence" value="ECO:0007669"/>
    <property type="project" value="TreeGrafter"/>
</dbReference>
<evidence type="ECO:0000256" key="7">
    <source>
        <dbReference type="ARBA" id="ARBA00029829"/>
    </source>
</evidence>
<feature type="domain" description="Anti-sigma K factor RskA C-terminal" evidence="11">
    <location>
        <begin position="147"/>
        <end position="281"/>
    </location>
</feature>
<keyword evidence="4 10" id="KW-0812">Transmembrane</keyword>
<evidence type="ECO:0000256" key="1">
    <source>
        <dbReference type="ARBA" id="ARBA00004167"/>
    </source>
</evidence>
<dbReference type="EMBL" id="CP157484">
    <property type="protein sequence ID" value="XBO40142.1"/>
    <property type="molecule type" value="Genomic_DNA"/>
</dbReference>
<dbReference type="AlphaFoldDB" id="A0AAU7JI94"/>
<proteinExistence type="predicted"/>
<keyword evidence="6 10" id="KW-0472">Membrane</keyword>
<evidence type="ECO:0000256" key="10">
    <source>
        <dbReference type="SAM" id="Phobius"/>
    </source>
</evidence>
<evidence type="ECO:0000256" key="3">
    <source>
        <dbReference type="ARBA" id="ARBA00022475"/>
    </source>
</evidence>
<reference evidence="12" key="1">
    <citation type="submission" date="2024-05" db="EMBL/GenBank/DDBJ databases">
        <authorList>
            <person name="Kim S."/>
            <person name="Heo J."/>
            <person name="Choi H."/>
            <person name="Choi Y."/>
            <person name="Kwon S.-W."/>
            <person name="Kim Y."/>
        </authorList>
    </citation>
    <scope>NUCLEOTIDE SEQUENCE</scope>
    <source>
        <strain evidence="12">KACC 23698</strain>
    </source>
</reference>
<sequence length="290" mass="29604">MNAEDAQNLAGEYVLGTLSAPERAAFERALSRDPALQGMVQAWEAKLAPLASAVPPEEPGPGVWQAIEAALPPVRLEPVASPADSQELRATSPLGGPAPTVEPSPAQAALDLRAFPEQALAPPSLTDVFAMRRSLRRWRVATAAFGAVAAALAFAVALERNLLGADFPGASLFGARRPAAGQFVAAVNRGGDQPALIVRVDLASGVVTVRPVAAETPAGKSLELWSVVEGRAPKSLGLVGQAALKFPAPTVFAGAKPEATTFAVTVEPSGGSTTGGPTGPVVYSGKLIAE</sequence>
<dbReference type="InterPro" id="IPR051474">
    <property type="entry name" value="Anti-sigma-K/W_factor"/>
</dbReference>
<dbReference type="PANTHER" id="PTHR37461">
    <property type="entry name" value="ANTI-SIGMA-K FACTOR RSKA"/>
    <property type="match status" value="1"/>
</dbReference>
<evidence type="ECO:0000256" key="8">
    <source>
        <dbReference type="ARBA" id="ARBA00030803"/>
    </source>
</evidence>
<dbReference type="Pfam" id="PF10099">
    <property type="entry name" value="RskA_C"/>
    <property type="match status" value="1"/>
</dbReference>
<dbReference type="GO" id="GO:0005886">
    <property type="term" value="C:plasma membrane"/>
    <property type="evidence" value="ECO:0007669"/>
    <property type="project" value="UniProtKB-SubCell"/>
</dbReference>
<evidence type="ECO:0000256" key="4">
    <source>
        <dbReference type="ARBA" id="ARBA00022692"/>
    </source>
</evidence>
<dbReference type="RefSeq" id="WP_406856997.1">
    <property type="nucleotide sequence ID" value="NZ_CP157484.1"/>
</dbReference>
<dbReference type="Gene3D" id="1.10.10.1320">
    <property type="entry name" value="Anti-sigma factor, zinc-finger domain"/>
    <property type="match status" value="1"/>
</dbReference>
<dbReference type="InterPro" id="IPR018764">
    <property type="entry name" value="RskA_C"/>
</dbReference>
<comment type="subcellular location">
    <subcellularLocation>
        <location evidence="2">Cell membrane</location>
    </subcellularLocation>
    <subcellularLocation>
        <location evidence="1">Membrane</location>
        <topology evidence="1">Single-pass membrane protein</topology>
    </subcellularLocation>
</comment>
<keyword evidence="3" id="KW-1003">Cell membrane</keyword>
<evidence type="ECO:0000256" key="2">
    <source>
        <dbReference type="ARBA" id="ARBA00004236"/>
    </source>
</evidence>
<feature type="region of interest" description="Disordered" evidence="9">
    <location>
        <begin position="79"/>
        <end position="104"/>
    </location>
</feature>
<evidence type="ECO:0000256" key="6">
    <source>
        <dbReference type="ARBA" id="ARBA00023136"/>
    </source>
</evidence>
<evidence type="ECO:0000256" key="5">
    <source>
        <dbReference type="ARBA" id="ARBA00022989"/>
    </source>
</evidence>
<dbReference type="GO" id="GO:0006417">
    <property type="term" value="P:regulation of translation"/>
    <property type="evidence" value="ECO:0007669"/>
    <property type="project" value="TreeGrafter"/>
</dbReference>